<evidence type="ECO:0000256" key="1">
    <source>
        <dbReference type="ARBA" id="ARBA00004141"/>
    </source>
</evidence>
<dbReference type="PROSITE" id="PS50850">
    <property type="entry name" value="MFS"/>
    <property type="match status" value="1"/>
</dbReference>
<keyword evidence="2" id="KW-0812">Transmembrane</keyword>
<proteinExistence type="predicted"/>
<dbReference type="GO" id="GO:0005635">
    <property type="term" value="C:nuclear envelope"/>
    <property type="evidence" value="ECO:0007669"/>
    <property type="project" value="TreeGrafter"/>
</dbReference>
<feature type="transmembrane region" description="Helical" evidence="2">
    <location>
        <begin position="256"/>
        <end position="274"/>
    </location>
</feature>
<dbReference type="InterPro" id="IPR020846">
    <property type="entry name" value="MFS_dom"/>
</dbReference>
<keyword evidence="2" id="KW-0472">Membrane</keyword>
<name>A0AAD9IYX4_9ANNE</name>
<dbReference type="PANTHER" id="PTHR24002:SF3">
    <property type="entry name" value="SOLUTE CARRIER FAMILY 22 MEMBER 18"/>
    <property type="match status" value="1"/>
</dbReference>
<sequence length="407" mass="45093">MFYSVEQLISDNASRERMALSKTIYNKTCYFMEHQGPGDRRHPLKSKRNILTDRRPVQETGPAVMPKAAQNEPVPLGAMLTKGTISDNIPPVARAVALHEFKMASHVKTRSIFKHTQELLRGYLADVIPAKDHSHVYGNLNAAANIGFIVGPVIGGHLSDLPSGFNIAAFASASIFLINFSVVWYFIPEEYRTRKSETSERRSKRLFPFLQSLKDVSWSHMWDIFLVRFLMGFAVIVYRSNFALMLDYKFQATGKITGYIISYSGIVGTLAGFLVGKLSNFYNNDSKLLLHSGIIQFISILMLTFSPSLIMLIIALTPLSLANQVARVCSINLTIKRGQGQEKGLLLGLGASILSFARMLSPTVGGFAQEYHISGPGLIGSMCSGLGVVMMILSPYFKRLPSKDKQL</sequence>
<evidence type="ECO:0000259" key="3">
    <source>
        <dbReference type="PROSITE" id="PS50850"/>
    </source>
</evidence>
<accession>A0AAD9IYX4</accession>
<dbReference type="PANTHER" id="PTHR24002">
    <property type="entry name" value="SOLUTE CARRIER FAMILY 22 MEMBER 18"/>
    <property type="match status" value="1"/>
</dbReference>
<dbReference type="Gene3D" id="1.20.1250.20">
    <property type="entry name" value="MFS general substrate transporter like domains"/>
    <property type="match status" value="1"/>
</dbReference>
<feature type="transmembrane region" description="Helical" evidence="2">
    <location>
        <begin position="373"/>
        <end position="397"/>
    </location>
</feature>
<comment type="subcellular location">
    <subcellularLocation>
        <location evidence="1">Membrane</location>
        <topology evidence="1">Multi-pass membrane protein</topology>
    </subcellularLocation>
</comment>
<dbReference type="SUPFAM" id="SSF103473">
    <property type="entry name" value="MFS general substrate transporter"/>
    <property type="match status" value="1"/>
</dbReference>
<evidence type="ECO:0000256" key="2">
    <source>
        <dbReference type="SAM" id="Phobius"/>
    </source>
</evidence>
<evidence type="ECO:0000313" key="5">
    <source>
        <dbReference type="Proteomes" id="UP001208570"/>
    </source>
</evidence>
<evidence type="ECO:0000313" key="4">
    <source>
        <dbReference type="EMBL" id="KAK2143429.1"/>
    </source>
</evidence>
<organism evidence="4 5">
    <name type="scientific">Paralvinella palmiformis</name>
    <dbReference type="NCBI Taxonomy" id="53620"/>
    <lineage>
        <taxon>Eukaryota</taxon>
        <taxon>Metazoa</taxon>
        <taxon>Spiralia</taxon>
        <taxon>Lophotrochozoa</taxon>
        <taxon>Annelida</taxon>
        <taxon>Polychaeta</taxon>
        <taxon>Sedentaria</taxon>
        <taxon>Canalipalpata</taxon>
        <taxon>Terebellida</taxon>
        <taxon>Terebelliformia</taxon>
        <taxon>Alvinellidae</taxon>
        <taxon>Paralvinella</taxon>
    </lineage>
</organism>
<dbReference type="EMBL" id="JAODUP010000841">
    <property type="protein sequence ID" value="KAK2143429.1"/>
    <property type="molecule type" value="Genomic_DNA"/>
</dbReference>
<feature type="transmembrane region" description="Helical" evidence="2">
    <location>
        <begin position="344"/>
        <end position="361"/>
    </location>
</feature>
<reference evidence="4" key="1">
    <citation type="journal article" date="2023" name="Mol. Biol. Evol.">
        <title>Third-Generation Sequencing Reveals the Adaptive Role of the Epigenome in Three Deep-Sea Polychaetes.</title>
        <authorList>
            <person name="Perez M."/>
            <person name="Aroh O."/>
            <person name="Sun Y."/>
            <person name="Lan Y."/>
            <person name="Juniper S.K."/>
            <person name="Young C.R."/>
            <person name="Angers B."/>
            <person name="Qian P.Y."/>
        </authorList>
    </citation>
    <scope>NUCLEOTIDE SEQUENCE</scope>
    <source>
        <strain evidence="4">P08H-3</strain>
    </source>
</reference>
<feature type="transmembrane region" description="Helical" evidence="2">
    <location>
        <begin position="167"/>
        <end position="187"/>
    </location>
</feature>
<dbReference type="InterPro" id="IPR036259">
    <property type="entry name" value="MFS_trans_sf"/>
</dbReference>
<feature type="transmembrane region" description="Helical" evidence="2">
    <location>
        <begin position="225"/>
        <end position="244"/>
    </location>
</feature>
<dbReference type="AlphaFoldDB" id="A0AAD9IYX4"/>
<dbReference type="Proteomes" id="UP001208570">
    <property type="component" value="Unassembled WGS sequence"/>
</dbReference>
<protein>
    <recommendedName>
        <fullName evidence="3">Major facilitator superfamily (MFS) profile domain-containing protein</fullName>
    </recommendedName>
</protein>
<feature type="transmembrane region" description="Helical" evidence="2">
    <location>
        <begin position="294"/>
        <end position="323"/>
    </location>
</feature>
<comment type="caution">
    <text evidence="4">The sequence shown here is derived from an EMBL/GenBank/DDBJ whole genome shotgun (WGS) entry which is preliminary data.</text>
</comment>
<keyword evidence="2" id="KW-1133">Transmembrane helix</keyword>
<dbReference type="GO" id="GO:0022857">
    <property type="term" value="F:transmembrane transporter activity"/>
    <property type="evidence" value="ECO:0007669"/>
    <property type="project" value="InterPro"/>
</dbReference>
<gene>
    <name evidence="4" type="ORF">LSH36_842g00014</name>
</gene>
<dbReference type="GO" id="GO:0016020">
    <property type="term" value="C:membrane"/>
    <property type="evidence" value="ECO:0007669"/>
    <property type="project" value="UniProtKB-SubCell"/>
</dbReference>
<dbReference type="InterPro" id="IPR011701">
    <property type="entry name" value="MFS"/>
</dbReference>
<feature type="domain" description="Major facilitator superfamily (MFS) profile" evidence="3">
    <location>
        <begin position="220"/>
        <end position="407"/>
    </location>
</feature>
<keyword evidence="5" id="KW-1185">Reference proteome</keyword>
<dbReference type="Pfam" id="PF07690">
    <property type="entry name" value="MFS_1"/>
    <property type="match status" value="1"/>
</dbReference>